<dbReference type="InterPro" id="IPR032874">
    <property type="entry name" value="DDE_dom"/>
</dbReference>
<dbReference type="InterPro" id="IPR052183">
    <property type="entry name" value="IS_Transposase"/>
</dbReference>
<dbReference type="GO" id="GO:0032196">
    <property type="term" value="P:transposition"/>
    <property type="evidence" value="ECO:0007669"/>
    <property type="project" value="UniProtKB-KW"/>
</dbReference>
<gene>
    <name evidence="5" type="ORF">FBR43_12960</name>
</gene>
<evidence type="ECO:0000256" key="1">
    <source>
        <dbReference type="ARBA" id="ARBA00022578"/>
    </source>
</evidence>
<evidence type="ECO:0000313" key="6">
    <source>
        <dbReference type="Proteomes" id="UP000309138"/>
    </source>
</evidence>
<dbReference type="PANTHER" id="PTHR35528">
    <property type="entry name" value="BLL1675 PROTEIN"/>
    <property type="match status" value="1"/>
</dbReference>
<sequence length="238" mass="28621">MPRPRKPASPFRYFNSSPEVIRLVVMMYVRFPLSLRNVEDLLFERGIDISHETVRMWWNRFGPMFAGDIRRQRRSAMRGFRHWRWHLDEMYVKLNGEMVYLWRAVDQEGEILESFVTRARDKDAALRFMKRALKHHSAPYAITTDGLRSYRAAMNELGNTAKQEVGRWVNNRVENSHLPFRRRERAMLRFRRMKSLQKFASVHANIHNHFNLERHLVDRQTFKERRSAALAEWQSFAS</sequence>
<name>A0A4U1L5J1_9SPHN</name>
<dbReference type="PANTHER" id="PTHR35528:SF3">
    <property type="entry name" value="BLL1675 PROTEIN"/>
    <property type="match status" value="1"/>
</dbReference>
<dbReference type="GO" id="GO:0006310">
    <property type="term" value="P:DNA recombination"/>
    <property type="evidence" value="ECO:0007669"/>
    <property type="project" value="UniProtKB-KW"/>
</dbReference>
<dbReference type="AlphaFoldDB" id="A0A4U1L5J1"/>
<dbReference type="RefSeq" id="WP_136943499.1">
    <property type="nucleotide sequence ID" value="NZ_SWKR01000002.1"/>
</dbReference>
<dbReference type="GO" id="GO:0003677">
    <property type="term" value="F:DNA binding"/>
    <property type="evidence" value="ECO:0007669"/>
    <property type="project" value="UniProtKB-KW"/>
</dbReference>
<dbReference type="OrthoDB" id="4315389at2"/>
<evidence type="ECO:0000259" key="4">
    <source>
        <dbReference type="Pfam" id="PF13610"/>
    </source>
</evidence>
<dbReference type="Proteomes" id="UP000309138">
    <property type="component" value="Unassembled WGS sequence"/>
</dbReference>
<keyword evidence="6" id="KW-1185">Reference proteome</keyword>
<organism evidence="5 6">
    <name type="scientific">Sphingomonas baiyangensis</name>
    <dbReference type="NCBI Taxonomy" id="2572576"/>
    <lineage>
        <taxon>Bacteria</taxon>
        <taxon>Pseudomonadati</taxon>
        <taxon>Pseudomonadota</taxon>
        <taxon>Alphaproteobacteria</taxon>
        <taxon>Sphingomonadales</taxon>
        <taxon>Sphingomonadaceae</taxon>
        <taxon>Sphingomonas</taxon>
    </lineage>
</organism>
<protein>
    <submittedName>
        <fullName evidence="5">IS6 family transposase</fullName>
    </submittedName>
</protein>
<comment type="caution">
    <text evidence="5">The sequence shown here is derived from an EMBL/GenBank/DDBJ whole genome shotgun (WGS) entry which is preliminary data.</text>
</comment>
<evidence type="ECO:0000256" key="2">
    <source>
        <dbReference type="ARBA" id="ARBA00023125"/>
    </source>
</evidence>
<feature type="domain" description="DDE" evidence="4">
    <location>
        <begin position="83"/>
        <end position="210"/>
    </location>
</feature>
<keyword evidence="2" id="KW-0238">DNA-binding</keyword>
<evidence type="ECO:0000313" key="5">
    <source>
        <dbReference type="EMBL" id="TKD51563.1"/>
    </source>
</evidence>
<dbReference type="NCBIfam" id="NF033587">
    <property type="entry name" value="transpos_IS6"/>
    <property type="match status" value="1"/>
</dbReference>
<reference evidence="5 6" key="1">
    <citation type="submission" date="2019-04" db="EMBL/GenBank/DDBJ databases">
        <authorList>
            <person name="Yang Y."/>
            <person name="Wei D."/>
        </authorList>
    </citation>
    <scope>NUCLEOTIDE SEQUENCE [LARGE SCALE GENOMIC DNA]</scope>
    <source>
        <strain evidence="5 6">L-1-4w-11</strain>
    </source>
</reference>
<evidence type="ECO:0000256" key="3">
    <source>
        <dbReference type="ARBA" id="ARBA00023172"/>
    </source>
</evidence>
<accession>A0A4U1L5J1</accession>
<keyword evidence="1" id="KW-0815">Transposition</keyword>
<dbReference type="InterPro" id="IPR047930">
    <property type="entry name" value="Transpos_IS6"/>
</dbReference>
<dbReference type="Pfam" id="PF13610">
    <property type="entry name" value="DDE_Tnp_IS240"/>
    <property type="match status" value="1"/>
</dbReference>
<proteinExistence type="predicted"/>
<keyword evidence="3" id="KW-0233">DNA recombination</keyword>
<dbReference type="EMBL" id="SWKR01000002">
    <property type="protein sequence ID" value="TKD51563.1"/>
    <property type="molecule type" value="Genomic_DNA"/>
</dbReference>